<feature type="signal peptide" evidence="2">
    <location>
        <begin position="1"/>
        <end position="25"/>
    </location>
</feature>
<evidence type="ECO:0000313" key="5">
    <source>
        <dbReference type="Proteomes" id="UP000593765"/>
    </source>
</evidence>
<organism evidence="4 5">
    <name type="scientific">Humisphaera borealis</name>
    <dbReference type="NCBI Taxonomy" id="2807512"/>
    <lineage>
        <taxon>Bacteria</taxon>
        <taxon>Pseudomonadati</taxon>
        <taxon>Planctomycetota</taxon>
        <taxon>Phycisphaerae</taxon>
        <taxon>Tepidisphaerales</taxon>
        <taxon>Tepidisphaeraceae</taxon>
        <taxon>Humisphaera</taxon>
    </lineage>
</organism>
<proteinExistence type="predicted"/>
<feature type="chain" id="PRO_5034982769" evidence="2">
    <location>
        <begin position="26"/>
        <end position="273"/>
    </location>
</feature>
<dbReference type="EMBL" id="CP063458">
    <property type="protein sequence ID" value="QOV91999.1"/>
    <property type="molecule type" value="Genomic_DNA"/>
</dbReference>
<dbReference type="KEGG" id="hbs:IPV69_11850"/>
<dbReference type="SUPFAM" id="SSF53474">
    <property type="entry name" value="alpha/beta-Hydrolases"/>
    <property type="match status" value="1"/>
</dbReference>
<dbReference type="InterPro" id="IPR003140">
    <property type="entry name" value="PLipase/COase/thioEstase"/>
</dbReference>
<dbReference type="InterPro" id="IPR050955">
    <property type="entry name" value="Plant_Biomass_Hydrol_Est"/>
</dbReference>
<dbReference type="GO" id="GO:0016787">
    <property type="term" value="F:hydrolase activity"/>
    <property type="evidence" value="ECO:0007669"/>
    <property type="project" value="InterPro"/>
</dbReference>
<dbReference type="Gene3D" id="3.40.50.1820">
    <property type="entry name" value="alpha/beta hydrolase"/>
    <property type="match status" value="1"/>
</dbReference>
<gene>
    <name evidence="4" type="ORF">IPV69_11850</name>
</gene>
<dbReference type="PANTHER" id="PTHR43037">
    <property type="entry name" value="UNNAMED PRODUCT-RELATED"/>
    <property type="match status" value="1"/>
</dbReference>
<dbReference type="RefSeq" id="WP_206295323.1">
    <property type="nucleotide sequence ID" value="NZ_CP063458.1"/>
</dbReference>
<dbReference type="PANTHER" id="PTHR43037:SF1">
    <property type="entry name" value="BLL1128 PROTEIN"/>
    <property type="match status" value="1"/>
</dbReference>
<evidence type="ECO:0000313" key="4">
    <source>
        <dbReference type="EMBL" id="QOV91999.1"/>
    </source>
</evidence>
<accession>A0A7M2X2Z9</accession>
<protein>
    <submittedName>
        <fullName evidence="4">Prolyl oligopeptidase family serine peptidase</fullName>
    </submittedName>
</protein>
<evidence type="ECO:0000259" key="3">
    <source>
        <dbReference type="Pfam" id="PF02230"/>
    </source>
</evidence>
<dbReference type="Pfam" id="PF02230">
    <property type="entry name" value="Abhydrolase_2"/>
    <property type="match status" value="1"/>
</dbReference>
<keyword evidence="1 2" id="KW-0732">Signal</keyword>
<evidence type="ECO:0000256" key="1">
    <source>
        <dbReference type="ARBA" id="ARBA00022729"/>
    </source>
</evidence>
<feature type="domain" description="Phospholipase/carboxylesterase/thioesterase" evidence="3">
    <location>
        <begin position="67"/>
        <end position="253"/>
    </location>
</feature>
<dbReference type="AlphaFoldDB" id="A0A7M2X2Z9"/>
<keyword evidence="5" id="KW-1185">Reference proteome</keyword>
<dbReference type="InterPro" id="IPR029058">
    <property type="entry name" value="AB_hydrolase_fold"/>
</dbReference>
<evidence type="ECO:0000256" key="2">
    <source>
        <dbReference type="SAM" id="SignalP"/>
    </source>
</evidence>
<sequence length="273" mass="29197">MRSSLPVNIAALLPAILLMSTVVTAADPSPVDRFEARVHDSGAVAGGKLNYRFLIPTGYDAKAPATYPLVLFLHGAGERGTDNAAQLKWGGQQLATDLQKAGKCFVIAPQCPPGKQWVNTPWAKGSYSSDKVAISDELKMAIEVVEKAVGDYKIDKSRLYVMGLSMGGFGTWDAIVRRPDLFAAAVPICGGGDPSKAANLKGIGIWTFHGDADTAVPTAGTREMVAALRKAGVTQQTLKYNEYPGVGHNCWSKAWETKGLWEWMLASKKSSSP</sequence>
<dbReference type="Proteomes" id="UP000593765">
    <property type="component" value="Chromosome"/>
</dbReference>
<reference evidence="4 5" key="1">
    <citation type="submission" date="2020-10" db="EMBL/GenBank/DDBJ databases">
        <title>Wide distribution of Phycisphaera-like planctomycetes from WD2101 soil group in peatlands and genome analysis of the first cultivated representative.</title>
        <authorList>
            <person name="Dedysh S.N."/>
            <person name="Beletsky A.V."/>
            <person name="Ivanova A."/>
            <person name="Kulichevskaya I.S."/>
            <person name="Suzina N.E."/>
            <person name="Philippov D.A."/>
            <person name="Rakitin A.L."/>
            <person name="Mardanov A.V."/>
            <person name="Ravin N.V."/>
        </authorList>
    </citation>
    <scope>NUCLEOTIDE SEQUENCE [LARGE SCALE GENOMIC DNA]</scope>
    <source>
        <strain evidence="4 5">M1803</strain>
    </source>
</reference>
<name>A0A7M2X2Z9_9BACT</name>